<evidence type="ECO:0000256" key="2">
    <source>
        <dbReference type="ARBA" id="ARBA00022618"/>
    </source>
</evidence>
<dbReference type="GO" id="GO:0016538">
    <property type="term" value="F:cyclin-dependent protein serine/threonine kinase regulator activity"/>
    <property type="evidence" value="ECO:0007669"/>
    <property type="project" value="InterPro"/>
</dbReference>
<dbReference type="SMART" id="SM01332">
    <property type="entry name" value="Cyclin_C"/>
    <property type="match status" value="1"/>
</dbReference>
<sequence length="422" mass="48047">MASFHIHTDQENRPPELRKAKDVSANSQAQQKRTVLGVINDNGSRAGQSRGLKPEKKGTFKIHEDVEDFKIHEDVPDQQSEQSAVLVPELSKVVAAAEPKEDESCSVLDARPVVESAEPEADVSMSEIYQSPMQVDVSIVDSSPRTRSKAVAERILFDMDEYRDDIYDYLLEAETKHRPKPNYMRRQPDITYTMRTILVEWMVEVAEEYRLQTETLYLAVSYIDRFLSLMSVVRAKLQLVGTAAMFIAAKYEEIYPPDVGEFVYITDDTYTKRQVLRMEHLILKVLAFDISSPTPLVFITNYCVSFDFSERVMFLAMYLCELSLLEGDPYLQFLPSVLASSTIAYARHALGLEAWPTDIADSTGYQLSALIPCITHLNTTHARAPHIPQQAVREKYKNNRWHGVSLVNHRLMVFNDDALVVE</sequence>
<evidence type="ECO:0000256" key="7">
    <source>
        <dbReference type="SAM" id="MobiDB-lite"/>
    </source>
</evidence>
<dbReference type="Pfam" id="PF02984">
    <property type="entry name" value="Cyclin_C"/>
    <property type="match status" value="1"/>
</dbReference>
<dbReference type="SUPFAM" id="SSF47954">
    <property type="entry name" value="Cyclin-like"/>
    <property type="match status" value="2"/>
</dbReference>
<dbReference type="GO" id="GO:0005634">
    <property type="term" value="C:nucleus"/>
    <property type="evidence" value="ECO:0007669"/>
    <property type="project" value="UniProtKB-ARBA"/>
</dbReference>
<accession>A0A6P8YXH3</accession>
<dbReference type="Pfam" id="PF00134">
    <property type="entry name" value="Cyclin_N"/>
    <property type="match status" value="1"/>
</dbReference>
<dbReference type="InterPro" id="IPR004367">
    <property type="entry name" value="Cyclin_C-dom"/>
</dbReference>
<evidence type="ECO:0000256" key="6">
    <source>
        <dbReference type="RuleBase" id="RU000383"/>
    </source>
</evidence>
<dbReference type="CDD" id="cd20504">
    <property type="entry name" value="CYCLIN_CCNA_rpt1"/>
    <property type="match status" value="1"/>
</dbReference>
<feature type="domain" description="Cyclin C-terminal" evidence="9">
    <location>
        <begin position="293"/>
        <end position="410"/>
    </location>
</feature>
<evidence type="ECO:0000313" key="11">
    <source>
        <dbReference type="RefSeq" id="XP_034244848.1"/>
    </source>
</evidence>
<dbReference type="PANTHER" id="PTHR10177">
    <property type="entry name" value="CYCLINS"/>
    <property type="match status" value="1"/>
</dbReference>
<feature type="domain" description="Cyclin-like" evidence="8">
    <location>
        <begin position="297"/>
        <end position="379"/>
    </location>
</feature>
<dbReference type="InterPro" id="IPR006671">
    <property type="entry name" value="Cyclin_N"/>
</dbReference>
<dbReference type="PIRSF" id="PIRSF001771">
    <property type="entry name" value="Cyclin_A_B_D_E"/>
    <property type="match status" value="1"/>
</dbReference>
<evidence type="ECO:0000259" key="9">
    <source>
        <dbReference type="SMART" id="SM01332"/>
    </source>
</evidence>
<evidence type="ECO:0000256" key="4">
    <source>
        <dbReference type="ARBA" id="ARBA00023127"/>
    </source>
</evidence>
<dbReference type="KEGG" id="tpal:117647264"/>
<dbReference type="PROSITE" id="PS00292">
    <property type="entry name" value="CYCLINS"/>
    <property type="match status" value="1"/>
</dbReference>
<dbReference type="CDD" id="cd20505">
    <property type="entry name" value="CYCLIN_CCNA_rpt2"/>
    <property type="match status" value="1"/>
</dbReference>
<evidence type="ECO:0000256" key="1">
    <source>
        <dbReference type="ARBA" id="ARBA00006955"/>
    </source>
</evidence>
<dbReference type="InterPro" id="IPR032447">
    <property type="entry name" value="Cyclin-A_N"/>
</dbReference>
<dbReference type="Proteomes" id="UP000515158">
    <property type="component" value="Unplaced"/>
</dbReference>
<evidence type="ECO:0000256" key="5">
    <source>
        <dbReference type="ARBA" id="ARBA00023306"/>
    </source>
</evidence>
<organism evidence="11">
    <name type="scientific">Thrips palmi</name>
    <name type="common">Melon thrips</name>
    <dbReference type="NCBI Taxonomy" id="161013"/>
    <lineage>
        <taxon>Eukaryota</taxon>
        <taxon>Metazoa</taxon>
        <taxon>Ecdysozoa</taxon>
        <taxon>Arthropoda</taxon>
        <taxon>Hexapoda</taxon>
        <taxon>Insecta</taxon>
        <taxon>Pterygota</taxon>
        <taxon>Neoptera</taxon>
        <taxon>Paraneoptera</taxon>
        <taxon>Thysanoptera</taxon>
        <taxon>Terebrantia</taxon>
        <taxon>Thripoidea</taxon>
        <taxon>Thripidae</taxon>
        <taxon>Thrips</taxon>
    </lineage>
</organism>
<dbReference type="FunFam" id="1.10.472.10:FF:000001">
    <property type="entry name" value="G2/mitotic-specific cyclin"/>
    <property type="match status" value="1"/>
</dbReference>
<dbReference type="SMART" id="SM00385">
    <property type="entry name" value="CYCLIN"/>
    <property type="match status" value="2"/>
</dbReference>
<keyword evidence="4 6" id="KW-0195">Cyclin</keyword>
<dbReference type="GO" id="GO:0051301">
    <property type="term" value="P:cell division"/>
    <property type="evidence" value="ECO:0007669"/>
    <property type="project" value="UniProtKB-KW"/>
</dbReference>
<dbReference type="Gene3D" id="1.10.472.10">
    <property type="entry name" value="Cyclin-like"/>
    <property type="match status" value="2"/>
</dbReference>
<feature type="compositionally biased region" description="Polar residues" evidence="7">
    <location>
        <begin position="24"/>
        <end position="33"/>
    </location>
</feature>
<dbReference type="FunCoup" id="A0A6P8YXH3">
    <property type="interactions" value="735"/>
</dbReference>
<dbReference type="InParanoid" id="A0A6P8YXH3"/>
<dbReference type="GO" id="GO:0044772">
    <property type="term" value="P:mitotic cell cycle phase transition"/>
    <property type="evidence" value="ECO:0007669"/>
    <property type="project" value="InterPro"/>
</dbReference>
<dbReference type="GeneID" id="117647264"/>
<dbReference type="Pfam" id="PF16500">
    <property type="entry name" value="Cyclin_N2"/>
    <property type="match status" value="1"/>
</dbReference>
<dbReference type="InterPro" id="IPR039361">
    <property type="entry name" value="Cyclin"/>
</dbReference>
<keyword evidence="3" id="KW-0498">Mitosis</keyword>
<evidence type="ECO:0000256" key="3">
    <source>
        <dbReference type="ARBA" id="ARBA00022776"/>
    </source>
</evidence>
<dbReference type="InterPro" id="IPR046965">
    <property type="entry name" value="Cyclin_A/B-like"/>
</dbReference>
<protein>
    <submittedName>
        <fullName evidence="11">G2/mitotic-specific cyclin-A</fullName>
    </submittedName>
</protein>
<dbReference type="OrthoDB" id="5590282at2759"/>
<dbReference type="RefSeq" id="XP_034244848.1">
    <property type="nucleotide sequence ID" value="XM_034388957.1"/>
</dbReference>
<dbReference type="InterPro" id="IPR048258">
    <property type="entry name" value="Cyclins_cyclin-box"/>
</dbReference>
<keyword evidence="10" id="KW-1185">Reference proteome</keyword>
<proteinExistence type="inferred from homology"/>
<dbReference type="AlphaFoldDB" id="A0A6P8YXH3"/>
<evidence type="ECO:0000259" key="8">
    <source>
        <dbReference type="SMART" id="SM00385"/>
    </source>
</evidence>
<feature type="compositionally biased region" description="Basic and acidic residues" evidence="7">
    <location>
        <begin position="1"/>
        <end position="22"/>
    </location>
</feature>
<gene>
    <name evidence="11" type="primary">LOC117647264</name>
</gene>
<name>A0A6P8YXH3_THRPL</name>
<feature type="region of interest" description="Disordered" evidence="7">
    <location>
        <begin position="1"/>
        <end position="59"/>
    </location>
</feature>
<dbReference type="InterPro" id="IPR013763">
    <property type="entry name" value="Cyclin-like_dom"/>
</dbReference>
<feature type="domain" description="Cyclin-like" evidence="8">
    <location>
        <begin position="200"/>
        <end position="284"/>
    </location>
</feature>
<comment type="similarity">
    <text evidence="1">Belongs to the cyclin family. Cyclin AB subfamily.</text>
</comment>
<reference evidence="11" key="1">
    <citation type="submission" date="2025-08" db="UniProtKB">
        <authorList>
            <consortium name="RefSeq"/>
        </authorList>
    </citation>
    <scope>IDENTIFICATION</scope>
    <source>
        <tissue evidence="11">Total insect</tissue>
    </source>
</reference>
<keyword evidence="2" id="KW-0132">Cell division</keyword>
<evidence type="ECO:0000313" key="10">
    <source>
        <dbReference type="Proteomes" id="UP000515158"/>
    </source>
</evidence>
<keyword evidence="5" id="KW-0131">Cell cycle</keyword>
<dbReference type="InterPro" id="IPR036915">
    <property type="entry name" value="Cyclin-like_sf"/>
</dbReference>